<reference evidence="4 5" key="1">
    <citation type="submission" date="2014-06" db="EMBL/GenBank/DDBJ databases">
        <authorList>
            <person name="Swart Estienne"/>
        </authorList>
    </citation>
    <scope>NUCLEOTIDE SEQUENCE [LARGE SCALE GENOMIC DNA]</scope>
    <source>
        <strain evidence="4 5">130c</strain>
    </source>
</reference>
<keyword evidence="1" id="KW-0880">Kelch repeat</keyword>
<evidence type="ECO:0000256" key="3">
    <source>
        <dbReference type="SAM" id="MobiDB-lite"/>
    </source>
</evidence>
<dbReference type="Gene3D" id="2.120.10.80">
    <property type="entry name" value="Kelch-type beta propeller"/>
    <property type="match status" value="2"/>
</dbReference>
<dbReference type="OrthoDB" id="313282at2759"/>
<keyword evidence="5" id="KW-1185">Reference proteome</keyword>
<dbReference type="AlphaFoldDB" id="A0A078A159"/>
<name>A0A078A159_STYLE</name>
<accession>A0A078A159</accession>
<feature type="region of interest" description="Disordered" evidence="3">
    <location>
        <begin position="215"/>
        <end position="247"/>
    </location>
</feature>
<dbReference type="Proteomes" id="UP000039865">
    <property type="component" value="Unassembled WGS sequence"/>
</dbReference>
<evidence type="ECO:0000256" key="1">
    <source>
        <dbReference type="ARBA" id="ARBA00022441"/>
    </source>
</evidence>
<dbReference type="PANTHER" id="PTHR46093">
    <property type="entry name" value="ACYL-COA-BINDING DOMAIN-CONTAINING PROTEIN 5"/>
    <property type="match status" value="1"/>
</dbReference>
<dbReference type="PANTHER" id="PTHR46093:SF18">
    <property type="entry name" value="FIBRONECTIN TYPE-III DOMAIN-CONTAINING PROTEIN"/>
    <property type="match status" value="1"/>
</dbReference>
<sequence length="720" mass="82597">MLDRSKMSNSFAKSSFLQTLNSSPSQKWLVQQNSKSQKFLQPLSSSITEKSKKLGNEQGANNEIMLKELVQTNSFDPTQTLSQFYSTTYFSPTRTLSKLPIKPEDRLKKIKSISTLKQHELESTYHEVSLPVLRQIKNMKRNWGNERTMPEYEIQKGDLVYRSMMESCMMLDNNKKIQKDVEFEMNGNYKGKLDSFIKESKSGIWLKQKMPKIKQNPSIQYRKPLKEEEQDKKKQKHQTLDSQTSSKFTSKLNLQLQNALNDGSIPSNGETKRDGLNDESSLERDLGAVIDKVQEAAQVQKVKKERHVPNELGNPAAGKIDLKTLENYKCHWTIKESVNWKPCVRIGASLVNCGNVIMMFGGYNKIALQDLQYIDFKKAQWNLIEVTKGKRPIERFGHSVVFYKGNMIIFGGEQKYNAEIRMRETFNDLWAYNVVLNEFKVINAQNRLACEARKDHSMVQVGIHLLVYGGINSRGILIDDPMVYSFQTNEWMPLQIKGPSPGPLAFHQACAVYKKDRKGTVGFSLFRMGEIIAPQIESKIKTEGIYFFGGKSTNGFPQNQLRILKTGRVPLEWKEVKSVSKDPPPRYNHTLNFSEDQNLLVLFGGRCDFAAKMTNYQQILNDVWVLYLDNLCWYEVQCSGSVPRERFCHCATIVGTQLLIFGGLNSDNFLCSEIYCLELDPYHSKRMRADFNRKKTTNNGQFNIDYGSFKAGGLSENQEY</sequence>
<keyword evidence="2" id="KW-0677">Repeat</keyword>
<evidence type="ECO:0000313" key="4">
    <source>
        <dbReference type="EMBL" id="CDW75223.1"/>
    </source>
</evidence>
<evidence type="ECO:0000313" key="5">
    <source>
        <dbReference type="Proteomes" id="UP000039865"/>
    </source>
</evidence>
<dbReference type="Pfam" id="PF24681">
    <property type="entry name" value="Kelch_KLHDC2_KLHL20_DRC7"/>
    <property type="match status" value="2"/>
</dbReference>
<feature type="compositionally biased region" description="Polar residues" evidence="3">
    <location>
        <begin position="259"/>
        <end position="269"/>
    </location>
</feature>
<evidence type="ECO:0000256" key="2">
    <source>
        <dbReference type="ARBA" id="ARBA00022737"/>
    </source>
</evidence>
<dbReference type="InterPro" id="IPR015915">
    <property type="entry name" value="Kelch-typ_b-propeller"/>
</dbReference>
<proteinExistence type="predicted"/>
<feature type="region of interest" description="Disordered" evidence="3">
    <location>
        <begin position="259"/>
        <end position="278"/>
    </location>
</feature>
<protein>
    <submittedName>
        <fullName evidence="4">Kelch motif family protein</fullName>
    </submittedName>
</protein>
<dbReference type="InParanoid" id="A0A078A159"/>
<gene>
    <name evidence="4" type="primary">Contig5549.g5933</name>
    <name evidence="4" type="ORF">STYLEM_4210</name>
</gene>
<organism evidence="4 5">
    <name type="scientific">Stylonychia lemnae</name>
    <name type="common">Ciliate</name>
    <dbReference type="NCBI Taxonomy" id="5949"/>
    <lineage>
        <taxon>Eukaryota</taxon>
        <taxon>Sar</taxon>
        <taxon>Alveolata</taxon>
        <taxon>Ciliophora</taxon>
        <taxon>Intramacronucleata</taxon>
        <taxon>Spirotrichea</taxon>
        <taxon>Stichotrichia</taxon>
        <taxon>Sporadotrichida</taxon>
        <taxon>Oxytrichidae</taxon>
        <taxon>Stylonychinae</taxon>
        <taxon>Stylonychia</taxon>
    </lineage>
</organism>
<dbReference type="EMBL" id="CCKQ01004089">
    <property type="protein sequence ID" value="CDW75223.1"/>
    <property type="molecule type" value="Genomic_DNA"/>
</dbReference>
<dbReference type="SUPFAM" id="SSF117281">
    <property type="entry name" value="Kelch motif"/>
    <property type="match status" value="1"/>
</dbReference>